<sequence length="192" mass="21530">MIHKRRREDADNTVDTGKKTPSSTQQADLSWRRVVMQMFWSQKIKSKNTDTIPAKLEEVPLNACEKDTKEAENSTKIELLKGDTHNKSKVTTFMNLGAFFRNKASAVAVGNTDELSLATGSNNLNKSSIEGSVVSKLDKCSAAVPICHYCEKRVDEETRSVCYQCNKLYCVNCTTKDYSSSETRDVCWDCHA</sequence>
<gene>
    <name evidence="2" type="ORF">AYI69_g5357</name>
</gene>
<keyword evidence="3" id="KW-1185">Reference proteome</keyword>
<reference evidence="3" key="1">
    <citation type="submission" date="2017-01" db="EMBL/GenBank/DDBJ databases">
        <authorList>
            <person name="Wang Y."/>
            <person name="White M."/>
            <person name="Kvist S."/>
            <person name="Moncalvo J.-M."/>
        </authorList>
    </citation>
    <scope>NUCLEOTIDE SEQUENCE [LARGE SCALE GENOMIC DNA]</scope>
    <source>
        <strain evidence="3">ID-206-W2</strain>
    </source>
</reference>
<organism evidence="2 3">
    <name type="scientific">Smittium culicis</name>
    <dbReference type="NCBI Taxonomy" id="133412"/>
    <lineage>
        <taxon>Eukaryota</taxon>
        <taxon>Fungi</taxon>
        <taxon>Fungi incertae sedis</taxon>
        <taxon>Zoopagomycota</taxon>
        <taxon>Kickxellomycotina</taxon>
        <taxon>Harpellomycetes</taxon>
        <taxon>Harpellales</taxon>
        <taxon>Legeriomycetaceae</taxon>
        <taxon>Smittium</taxon>
    </lineage>
</organism>
<feature type="region of interest" description="Disordered" evidence="1">
    <location>
        <begin position="1"/>
        <end position="28"/>
    </location>
</feature>
<dbReference type="AlphaFoldDB" id="A0A1R1Y6K3"/>
<dbReference type="EMBL" id="LSSM01002238">
    <property type="protein sequence ID" value="OMJ22523.1"/>
    <property type="molecule type" value="Genomic_DNA"/>
</dbReference>
<name>A0A1R1Y6K3_9FUNG</name>
<dbReference type="Proteomes" id="UP000187429">
    <property type="component" value="Unassembled WGS sequence"/>
</dbReference>
<evidence type="ECO:0000313" key="3">
    <source>
        <dbReference type="Proteomes" id="UP000187429"/>
    </source>
</evidence>
<proteinExistence type="predicted"/>
<evidence type="ECO:0000256" key="1">
    <source>
        <dbReference type="SAM" id="MobiDB-lite"/>
    </source>
</evidence>
<evidence type="ECO:0000313" key="2">
    <source>
        <dbReference type="EMBL" id="OMJ22523.1"/>
    </source>
</evidence>
<feature type="compositionally biased region" description="Polar residues" evidence="1">
    <location>
        <begin position="13"/>
        <end position="28"/>
    </location>
</feature>
<accession>A0A1R1Y6K3</accession>
<protein>
    <submittedName>
        <fullName evidence="2">Uncharacterized protein</fullName>
    </submittedName>
</protein>
<dbReference type="OrthoDB" id="5577487at2759"/>
<comment type="caution">
    <text evidence="2">The sequence shown here is derived from an EMBL/GenBank/DDBJ whole genome shotgun (WGS) entry which is preliminary data.</text>
</comment>